<dbReference type="AlphaFoldDB" id="A0A9W9XKV4"/>
<name>A0A9W9XKV4_9EURO</name>
<proteinExistence type="predicted"/>
<dbReference type="EMBL" id="JAPWDS010000006">
    <property type="protein sequence ID" value="KAJ5494728.1"/>
    <property type="molecule type" value="Genomic_DNA"/>
</dbReference>
<accession>A0A9W9XKV4</accession>
<evidence type="ECO:0000313" key="2">
    <source>
        <dbReference type="Proteomes" id="UP001149954"/>
    </source>
</evidence>
<evidence type="ECO:0000313" key="1">
    <source>
        <dbReference type="EMBL" id="KAJ5494728.1"/>
    </source>
</evidence>
<reference evidence="1" key="1">
    <citation type="submission" date="2022-12" db="EMBL/GenBank/DDBJ databases">
        <authorList>
            <person name="Petersen C."/>
        </authorList>
    </citation>
    <scope>NUCLEOTIDE SEQUENCE</scope>
    <source>
        <strain evidence="1">IBT 29495</strain>
    </source>
</reference>
<sequence>MSFPGTNIPNRQSIFWMRGAGSNFEQDPTGDNISWVTVELPSSLYHTHTDELILEYVILEIQSGRAAIHRVAQHAFRYECISLPIDDLPASYSPAEARHEIMAQAEMLAEYWLIQVRAGKASLDRERIFSIGFMDPHHGEEEIEY</sequence>
<dbReference type="OrthoDB" id="4364081at2759"/>
<reference evidence="1" key="2">
    <citation type="journal article" date="2023" name="IMA Fungus">
        <title>Comparative genomic study of the Penicillium genus elucidates a diverse pangenome and 15 lateral gene transfer events.</title>
        <authorList>
            <person name="Petersen C."/>
            <person name="Sorensen T."/>
            <person name="Nielsen M.R."/>
            <person name="Sondergaard T.E."/>
            <person name="Sorensen J.L."/>
            <person name="Fitzpatrick D.A."/>
            <person name="Frisvad J.C."/>
            <person name="Nielsen K.L."/>
        </authorList>
    </citation>
    <scope>NUCLEOTIDE SEQUENCE</scope>
    <source>
        <strain evidence="1">IBT 29495</strain>
    </source>
</reference>
<gene>
    <name evidence="1" type="ORF">N7463_010815</name>
</gene>
<comment type="caution">
    <text evidence="1">The sequence shown here is derived from an EMBL/GenBank/DDBJ whole genome shotgun (WGS) entry which is preliminary data.</text>
</comment>
<keyword evidence="2" id="KW-1185">Reference proteome</keyword>
<organism evidence="1 2">
    <name type="scientific">Penicillium fimorum</name>
    <dbReference type="NCBI Taxonomy" id="1882269"/>
    <lineage>
        <taxon>Eukaryota</taxon>
        <taxon>Fungi</taxon>
        <taxon>Dikarya</taxon>
        <taxon>Ascomycota</taxon>
        <taxon>Pezizomycotina</taxon>
        <taxon>Eurotiomycetes</taxon>
        <taxon>Eurotiomycetidae</taxon>
        <taxon>Eurotiales</taxon>
        <taxon>Aspergillaceae</taxon>
        <taxon>Penicillium</taxon>
    </lineage>
</organism>
<dbReference type="Proteomes" id="UP001149954">
    <property type="component" value="Unassembled WGS sequence"/>
</dbReference>
<protein>
    <submittedName>
        <fullName evidence="1">Cwf15/Cwc15 cell cycle control protein</fullName>
    </submittedName>
</protein>